<dbReference type="Proteomes" id="UP000323884">
    <property type="component" value="Unassembled WGS sequence"/>
</dbReference>
<reference evidence="2 3" key="1">
    <citation type="submission" date="2019-08" db="EMBL/GenBank/DDBJ databases">
        <title>Draft genome sequence of Chryseobacterium sp. Gsoil 183.</title>
        <authorList>
            <person name="Im W.-T."/>
        </authorList>
    </citation>
    <scope>NUCLEOTIDE SEQUENCE [LARGE SCALE GENOMIC DNA]</scope>
    <source>
        <strain evidence="2 3">Gsoil 183</strain>
    </source>
</reference>
<dbReference type="AlphaFoldDB" id="A0A5D8ZI85"/>
<dbReference type="EMBL" id="VTRU01000004">
    <property type="protein sequence ID" value="TZF94327.1"/>
    <property type="molecule type" value="Genomic_DNA"/>
</dbReference>
<name>A0A5D8ZI85_9FLAO</name>
<keyword evidence="1" id="KW-0732">Signal</keyword>
<evidence type="ECO:0000313" key="3">
    <source>
        <dbReference type="Proteomes" id="UP000323884"/>
    </source>
</evidence>
<comment type="caution">
    <text evidence="2">The sequence shown here is derived from an EMBL/GenBank/DDBJ whole genome shotgun (WGS) entry which is preliminary data.</text>
</comment>
<evidence type="ECO:0000256" key="1">
    <source>
        <dbReference type="SAM" id="SignalP"/>
    </source>
</evidence>
<dbReference type="RefSeq" id="WP_149388518.1">
    <property type="nucleotide sequence ID" value="NZ_VTRU01000004.1"/>
</dbReference>
<organism evidence="2 3">
    <name type="scientific">Chryseobacterium panacisoli</name>
    <dbReference type="NCBI Taxonomy" id="1807141"/>
    <lineage>
        <taxon>Bacteria</taxon>
        <taxon>Pseudomonadati</taxon>
        <taxon>Bacteroidota</taxon>
        <taxon>Flavobacteriia</taxon>
        <taxon>Flavobacteriales</taxon>
        <taxon>Weeksellaceae</taxon>
        <taxon>Chryseobacterium group</taxon>
        <taxon>Chryseobacterium</taxon>
    </lineage>
</organism>
<protein>
    <recommendedName>
        <fullName evidence="4">YD repeat-containing protein</fullName>
    </recommendedName>
</protein>
<sequence length="272" mass="31365">MKKLFYISVALSLFSCSSSDDIPADTPPPPPVIQTEKAYAYGVDGVGTPNPKEFYEFTFENGNLTNVKGRFYKIFMQMEDMFFPDKITTLSYSNNKVIVSELEGVNFQGYHEYRFTMENNRPVKQEHYYVNNVTGPGSVADTKTYTYEQDKLKKIYWKFEGPGGYEYFTTYYYSNNNLIKSELIERIGGIDNKLTTITYSDFDNAANPFKKLYLLNNDLYEKSLSANNFRKKVSVTENLNPANGNIPPKTSTKIWNYKYDTNGQVLLYFPIP</sequence>
<dbReference type="OrthoDB" id="1236098at2"/>
<gene>
    <name evidence="2" type="ORF">FW781_17150</name>
</gene>
<evidence type="ECO:0008006" key="4">
    <source>
        <dbReference type="Google" id="ProtNLM"/>
    </source>
</evidence>
<dbReference type="PROSITE" id="PS51257">
    <property type="entry name" value="PROKAR_LIPOPROTEIN"/>
    <property type="match status" value="1"/>
</dbReference>
<evidence type="ECO:0000313" key="2">
    <source>
        <dbReference type="EMBL" id="TZF94327.1"/>
    </source>
</evidence>
<accession>A0A5D8ZI85</accession>
<feature type="signal peptide" evidence="1">
    <location>
        <begin position="1"/>
        <end position="20"/>
    </location>
</feature>
<feature type="chain" id="PRO_5023133493" description="YD repeat-containing protein" evidence="1">
    <location>
        <begin position="21"/>
        <end position="272"/>
    </location>
</feature>
<keyword evidence="3" id="KW-1185">Reference proteome</keyword>
<proteinExistence type="predicted"/>